<dbReference type="EMBL" id="ML996586">
    <property type="protein sequence ID" value="KAF2753148.1"/>
    <property type="molecule type" value="Genomic_DNA"/>
</dbReference>
<evidence type="ECO:0008006" key="4">
    <source>
        <dbReference type="Google" id="ProtNLM"/>
    </source>
</evidence>
<accession>A0A6A6VR53</accession>
<dbReference type="NCBIfam" id="NF041278">
    <property type="entry name" value="CmcJ_NvfI_EfuI"/>
    <property type="match status" value="1"/>
</dbReference>
<sequence>MSTHQIKYVDPTALHDADGHPIPHWSKVEGPFQSFKLLEHEVAIEDITGRESLFAIDVCGFAVHHCPVPYAVFTDDSTIKKDYYPTVERLLRRALGGVKRVVIFDHTTRQMAKHSSRKPVLQVHVDQTAHAAEARVQRHLPRADAEVLLASRYSLINVWRPIGNPAVEYPLAALDWRSLDATDFVHVDLLYPTNANDDDQELESIPAPDTLESTAGYEVRGETYGIAPNSRHRFYYVKNMTPDSAMLIKCADSKGAGLPDGSDGIASCCPHTAFVDPETPEDAPSRRSVEVRCLVFFDE</sequence>
<organism evidence="2 3">
    <name type="scientific">Pseudovirgaria hyperparasitica</name>
    <dbReference type="NCBI Taxonomy" id="470096"/>
    <lineage>
        <taxon>Eukaryota</taxon>
        <taxon>Fungi</taxon>
        <taxon>Dikarya</taxon>
        <taxon>Ascomycota</taxon>
        <taxon>Pezizomycotina</taxon>
        <taxon>Dothideomycetes</taxon>
        <taxon>Dothideomycetes incertae sedis</taxon>
        <taxon>Acrospermales</taxon>
        <taxon>Acrospermaceae</taxon>
        <taxon>Pseudovirgaria</taxon>
    </lineage>
</organism>
<evidence type="ECO:0000313" key="2">
    <source>
        <dbReference type="EMBL" id="KAF2753148.1"/>
    </source>
</evidence>
<protein>
    <recommendedName>
        <fullName evidence="4">Methyltransferase</fullName>
    </recommendedName>
</protein>
<dbReference type="GeneID" id="54487282"/>
<gene>
    <name evidence="2" type="ORF">EJ05DRAFT_495040</name>
</gene>
<proteinExistence type="inferred from homology"/>
<reference evidence="2" key="1">
    <citation type="journal article" date="2020" name="Stud. Mycol.">
        <title>101 Dothideomycetes genomes: a test case for predicting lifestyles and emergence of pathogens.</title>
        <authorList>
            <person name="Haridas S."/>
            <person name="Albert R."/>
            <person name="Binder M."/>
            <person name="Bloem J."/>
            <person name="Labutti K."/>
            <person name="Salamov A."/>
            <person name="Andreopoulos B."/>
            <person name="Baker S."/>
            <person name="Barry K."/>
            <person name="Bills G."/>
            <person name="Bluhm B."/>
            <person name="Cannon C."/>
            <person name="Castanera R."/>
            <person name="Culley D."/>
            <person name="Daum C."/>
            <person name="Ezra D."/>
            <person name="Gonzalez J."/>
            <person name="Henrissat B."/>
            <person name="Kuo A."/>
            <person name="Liang C."/>
            <person name="Lipzen A."/>
            <person name="Lutzoni F."/>
            <person name="Magnuson J."/>
            <person name="Mondo S."/>
            <person name="Nolan M."/>
            <person name="Ohm R."/>
            <person name="Pangilinan J."/>
            <person name="Park H.-J."/>
            <person name="Ramirez L."/>
            <person name="Alfaro M."/>
            <person name="Sun H."/>
            <person name="Tritt A."/>
            <person name="Yoshinaga Y."/>
            <person name="Zwiers L.-H."/>
            <person name="Turgeon B."/>
            <person name="Goodwin S."/>
            <person name="Spatafora J."/>
            <person name="Crous P."/>
            <person name="Grigoriev I."/>
        </authorList>
    </citation>
    <scope>NUCLEOTIDE SEQUENCE</scope>
    <source>
        <strain evidence="2">CBS 121739</strain>
    </source>
</reference>
<dbReference type="PANTHER" id="PTHR34598:SF4">
    <property type="entry name" value="7ALPHA-CEPHEM-METHOXYLASE P8 CHAIN RELATED PROTEIN"/>
    <property type="match status" value="1"/>
</dbReference>
<dbReference type="PANTHER" id="PTHR34598">
    <property type="entry name" value="BLL6449 PROTEIN"/>
    <property type="match status" value="1"/>
</dbReference>
<dbReference type="AlphaFoldDB" id="A0A6A6VR53"/>
<name>A0A6A6VR53_9PEZI</name>
<keyword evidence="3" id="KW-1185">Reference proteome</keyword>
<comment type="similarity">
    <text evidence="1">Belongs to the asaB hydroxylase/desaturase family.</text>
</comment>
<dbReference type="OrthoDB" id="412788at2759"/>
<evidence type="ECO:0000256" key="1">
    <source>
        <dbReference type="ARBA" id="ARBA00023604"/>
    </source>
</evidence>
<dbReference type="InterPro" id="IPR044053">
    <property type="entry name" value="AsaB-like"/>
</dbReference>
<evidence type="ECO:0000313" key="3">
    <source>
        <dbReference type="Proteomes" id="UP000799437"/>
    </source>
</evidence>
<dbReference type="GO" id="GO:0016491">
    <property type="term" value="F:oxidoreductase activity"/>
    <property type="evidence" value="ECO:0007669"/>
    <property type="project" value="InterPro"/>
</dbReference>
<dbReference type="RefSeq" id="XP_033595599.1">
    <property type="nucleotide sequence ID" value="XM_033746228.1"/>
</dbReference>
<dbReference type="Proteomes" id="UP000799437">
    <property type="component" value="Unassembled WGS sequence"/>
</dbReference>